<evidence type="ECO:0000256" key="1">
    <source>
        <dbReference type="SAM" id="Phobius"/>
    </source>
</evidence>
<dbReference type="OrthoDB" id="963535at2"/>
<sequence length="103" mass="10737">MQHVWVFLAGALLCNCVPHLASGLQGLPFPTPFARPRGVGNSPPLVNVVWGFANLGIGLLIAAHHASMPDIGADAAVGLAGGLAMGVYLSCHFGKVQRDRRPD</sequence>
<feature type="transmembrane region" description="Helical" evidence="1">
    <location>
        <begin position="47"/>
        <end position="64"/>
    </location>
</feature>
<dbReference type="RefSeq" id="WP_075644030.1">
    <property type="nucleotide sequence ID" value="NZ_FCOK02000061.1"/>
</dbReference>
<gene>
    <name evidence="2" type="ORF">AWB69_06653</name>
</gene>
<keyword evidence="1" id="KW-1133">Transmembrane helix</keyword>
<protein>
    <submittedName>
        <fullName evidence="2">Membrane protein</fullName>
    </submittedName>
</protein>
<keyword evidence="1" id="KW-0812">Transmembrane</keyword>
<dbReference type="Proteomes" id="UP000054683">
    <property type="component" value="Unassembled WGS sequence"/>
</dbReference>
<dbReference type="EMBL" id="FCOK02000061">
    <property type="protein sequence ID" value="SAL60047.1"/>
    <property type="molecule type" value="Genomic_DNA"/>
</dbReference>
<proteinExistence type="predicted"/>
<evidence type="ECO:0000313" key="2">
    <source>
        <dbReference type="EMBL" id="SAL60047.1"/>
    </source>
</evidence>
<evidence type="ECO:0000313" key="3">
    <source>
        <dbReference type="Proteomes" id="UP000054683"/>
    </source>
</evidence>
<organism evidence="2 3">
    <name type="scientific">Caballeronia udeis</name>
    <dbReference type="NCBI Taxonomy" id="1232866"/>
    <lineage>
        <taxon>Bacteria</taxon>
        <taxon>Pseudomonadati</taxon>
        <taxon>Pseudomonadota</taxon>
        <taxon>Betaproteobacteria</taxon>
        <taxon>Burkholderiales</taxon>
        <taxon>Burkholderiaceae</taxon>
        <taxon>Caballeronia</taxon>
    </lineage>
</organism>
<name>A0A158ITZ2_9BURK</name>
<dbReference type="AlphaFoldDB" id="A0A158ITZ2"/>
<accession>A0A158ITZ2</accession>
<reference evidence="2 3" key="1">
    <citation type="submission" date="2016-01" db="EMBL/GenBank/DDBJ databases">
        <authorList>
            <person name="Oliw E.H."/>
        </authorList>
    </citation>
    <scope>NUCLEOTIDE SEQUENCE [LARGE SCALE GENOMIC DNA]</scope>
    <source>
        <strain evidence="2">LMG 27134</strain>
    </source>
</reference>
<feature type="transmembrane region" description="Helical" evidence="1">
    <location>
        <begin position="71"/>
        <end position="90"/>
    </location>
</feature>
<keyword evidence="1" id="KW-0472">Membrane</keyword>